<dbReference type="PANTHER" id="PTHR30572:SF4">
    <property type="entry name" value="ABC TRANSPORTER PERMEASE YTRF"/>
    <property type="match status" value="1"/>
</dbReference>
<keyword evidence="5 7" id="KW-0472">Membrane</keyword>
<dbReference type="Proteomes" id="UP001562159">
    <property type="component" value="Unassembled WGS sequence"/>
</dbReference>
<feature type="transmembrane region" description="Helical" evidence="7">
    <location>
        <begin position="276"/>
        <end position="296"/>
    </location>
</feature>
<feature type="transmembrane region" description="Helical" evidence="7">
    <location>
        <begin position="26"/>
        <end position="48"/>
    </location>
</feature>
<evidence type="ECO:0000256" key="2">
    <source>
        <dbReference type="ARBA" id="ARBA00022475"/>
    </source>
</evidence>
<comment type="caution">
    <text evidence="10">The sequence shown here is derived from an EMBL/GenBank/DDBJ whole genome shotgun (WGS) entry which is preliminary data.</text>
</comment>
<feature type="transmembrane region" description="Helical" evidence="7">
    <location>
        <begin position="764"/>
        <end position="785"/>
    </location>
</feature>
<feature type="transmembrane region" description="Helical" evidence="7">
    <location>
        <begin position="797"/>
        <end position="819"/>
    </location>
</feature>
<feature type="transmembrane region" description="Helical" evidence="7">
    <location>
        <begin position="705"/>
        <end position="727"/>
    </location>
</feature>
<dbReference type="InterPro" id="IPR003838">
    <property type="entry name" value="ABC3_permease_C"/>
</dbReference>
<gene>
    <name evidence="10" type="ORF">AB7878_06330</name>
</gene>
<protein>
    <submittedName>
        <fullName evidence="10">ADOP family duplicated permease</fullName>
    </submittedName>
</protein>
<evidence type="ECO:0000256" key="3">
    <source>
        <dbReference type="ARBA" id="ARBA00022692"/>
    </source>
</evidence>
<sequence>MNAALAKVWLVEIWQTWRASLRRPGFLLLASGVLALGIGACTSVFVLVDHVLLRPLPYAAPEQLVALGPTSRGQLLDDVSPQQYQHMASIKGVASMGLIRDELTAYNVSGDGTPEQVYAFRADRGLLPTLGVKMLLGRDFSVQEDQPNGPKAVILAAGYWRRRFGGAATVIGRSLNVEGVPHTIVGVLPASFDQFGKGDIMLPLALATNTYDDGTNFQAIARLAPGSIVAAVDAQADAAMHAMYAGLGGAEADYWKHVHFGSVPLQAALHQEQRPVMLLFLASALCVLVIALVNLGNLMLLRTLSRNHDAVVRQALGAPAWRLAVPACAEGVLVGASGAIAGLALAALGLSLFVHYAPAGWTQGATLHLSTGMILLALAIAVLGALLAATFGAWRGLATASVQEALHEGGRSQGRRSGRLGRGLVIAQMSLATCLMCGAGLFLHTLYVAARTPLGFASDHILTFDLAPVRADHPDAVSTLALVQRLVTRLHALPGVDRVAVTNGLPAGGFAQQFNMGGVHAPGRDYFDPNPQIRGVTADYFSTFRIPVRAGRSFDATDTAGSEPVAIVNQTLAEREYGGHALGKEVVVNDYSGYAAGKVMADDPASRPVTARIVGVVGDTRQFGPLDDQQRSFVYLPFAQMPEHILRVFRSFEPLRFALRVHGNPDSYRQAVHAAVAEVAPEQPIANLATMEQIVRATTDDTRRILFLVGTFALLALGLAAAGMYAVMTVAVATRQREFGVRMALGAQPLGMVRLVLQAGGRQIAVGLLLGVAIALALSRMLGAVLQEIGRGVVDPFVLVGVCAVLAVAGLLACLLPALRAARVAPMHALRGE</sequence>
<feature type="transmembrane region" description="Helical" evidence="7">
    <location>
        <begin position="369"/>
        <end position="394"/>
    </location>
</feature>
<reference evidence="10 11" key="1">
    <citation type="submission" date="2024-07" db="EMBL/GenBank/DDBJ databases">
        <title>Molecular mechanisms and environmental adaptations of flagellar loss and biofilm growth of Rhodanobacter under environmental stress.</title>
        <authorList>
            <person name="Chen M."/>
        </authorList>
    </citation>
    <scope>NUCLEOTIDE SEQUENCE [LARGE SCALE GENOMIC DNA]</scope>
    <source>
        <strain evidence="10 11">RS22</strain>
    </source>
</reference>
<evidence type="ECO:0000313" key="10">
    <source>
        <dbReference type="EMBL" id="MEY2182029.1"/>
    </source>
</evidence>
<evidence type="ECO:0000256" key="5">
    <source>
        <dbReference type="ARBA" id="ARBA00023136"/>
    </source>
</evidence>
<evidence type="ECO:0000259" key="9">
    <source>
        <dbReference type="Pfam" id="PF12704"/>
    </source>
</evidence>
<proteinExistence type="inferred from homology"/>
<feature type="transmembrane region" description="Helical" evidence="7">
    <location>
        <begin position="332"/>
        <end position="357"/>
    </location>
</feature>
<feature type="transmembrane region" description="Helical" evidence="7">
    <location>
        <begin position="425"/>
        <end position="450"/>
    </location>
</feature>
<keyword evidence="3 7" id="KW-0812">Transmembrane</keyword>
<evidence type="ECO:0000256" key="1">
    <source>
        <dbReference type="ARBA" id="ARBA00004651"/>
    </source>
</evidence>
<dbReference type="NCBIfam" id="TIGR03434">
    <property type="entry name" value="ADOP"/>
    <property type="match status" value="1"/>
</dbReference>
<feature type="domain" description="MacB-like periplasmic core" evidence="9">
    <location>
        <begin position="480"/>
        <end position="645"/>
    </location>
</feature>
<dbReference type="EMBL" id="JBGBPY010000001">
    <property type="protein sequence ID" value="MEY2182029.1"/>
    <property type="molecule type" value="Genomic_DNA"/>
</dbReference>
<keyword evidence="11" id="KW-1185">Reference proteome</keyword>
<evidence type="ECO:0000256" key="6">
    <source>
        <dbReference type="ARBA" id="ARBA00038076"/>
    </source>
</evidence>
<evidence type="ECO:0000313" key="11">
    <source>
        <dbReference type="Proteomes" id="UP001562159"/>
    </source>
</evidence>
<dbReference type="PANTHER" id="PTHR30572">
    <property type="entry name" value="MEMBRANE COMPONENT OF TRANSPORTER-RELATED"/>
    <property type="match status" value="1"/>
</dbReference>
<evidence type="ECO:0000259" key="8">
    <source>
        <dbReference type="Pfam" id="PF02687"/>
    </source>
</evidence>
<dbReference type="InterPro" id="IPR025857">
    <property type="entry name" value="MacB_PCD"/>
</dbReference>
<keyword evidence="2" id="KW-1003">Cell membrane</keyword>
<evidence type="ECO:0000256" key="4">
    <source>
        <dbReference type="ARBA" id="ARBA00022989"/>
    </source>
</evidence>
<dbReference type="InterPro" id="IPR050250">
    <property type="entry name" value="Macrolide_Exporter_MacB"/>
</dbReference>
<evidence type="ECO:0000256" key="7">
    <source>
        <dbReference type="SAM" id="Phobius"/>
    </source>
</evidence>
<keyword evidence="4 7" id="KW-1133">Transmembrane helix</keyword>
<accession>A0ABV4AR57</accession>
<feature type="domain" description="MacB-like periplasmic core" evidence="9">
    <location>
        <begin position="29"/>
        <end position="238"/>
    </location>
</feature>
<organism evidence="10 11">
    <name type="scientific">Rhodanobacter humi</name>
    <dbReference type="NCBI Taxonomy" id="1888173"/>
    <lineage>
        <taxon>Bacteria</taxon>
        <taxon>Pseudomonadati</taxon>
        <taxon>Pseudomonadota</taxon>
        <taxon>Gammaproteobacteria</taxon>
        <taxon>Lysobacterales</taxon>
        <taxon>Rhodanobacteraceae</taxon>
        <taxon>Rhodanobacter</taxon>
    </lineage>
</organism>
<name>A0ABV4AR57_9GAMM</name>
<dbReference type="Pfam" id="PF12704">
    <property type="entry name" value="MacB_PCD"/>
    <property type="match status" value="2"/>
</dbReference>
<feature type="domain" description="ABC3 transporter permease C-terminal" evidence="8">
    <location>
        <begin position="284"/>
        <end position="394"/>
    </location>
</feature>
<dbReference type="Pfam" id="PF02687">
    <property type="entry name" value="FtsX"/>
    <property type="match status" value="2"/>
</dbReference>
<comment type="similarity">
    <text evidence="6">Belongs to the ABC-4 integral membrane protein family.</text>
</comment>
<dbReference type="InterPro" id="IPR017800">
    <property type="entry name" value="ADOP"/>
</dbReference>
<comment type="subcellular location">
    <subcellularLocation>
        <location evidence="1">Cell membrane</location>
        <topology evidence="1">Multi-pass membrane protein</topology>
    </subcellularLocation>
</comment>
<feature type="domain" description="ABC3 transporter permease C-terminal" evidence="8">
    <location>
        <begin position="711"/>
        <end position="824"/>
    </location>
</feature>